<dbReference type="Gene3D" id="3.60.40.10">
    <property type="entry name" value="PPM-type phosphatase domain"/>
    <property type="match status" value="1"/>
</dbReference>
<dbReference type="SMART" id="SM00332">
    <property type="entry name" value="PP2Cc"/>
    <property type="match status" value="1"/>
</dbReference>
<comment type="catalytic activity">
    <reaction evidence="1">
        <text>O-phospho-L-threonyl-[protein] + H2O = L-threonyl-[protein] + phosphate</text>
        <dbReference type="Rhea" id="RHEA:47004"/>
        <dbReference type="Rhea" id="RHEA-COMP:11060"/>
        <dbReference type="Rhea" id="RHEA-COMP:11605"/>
        <dbReference type="ChEBI" id="CHEBI:15377"/>
        <dbReference type="ChEBI" id="CHEBI:30013"/>
        <dbReference type="ChEBI" id="CHEBI:43474"/>
        <dbReference type="ChEBI" id="CHEBI:61977"/>
        <dbReference type="EC" id="3.1.3.16"/>
    </reaction>
</comment>
<reference evidence="3 4" key="1">
    <citation type="submission" date="2024-02" db="EMBL/GenBank/DDBJ databases">
        <title>Discinaceae phylogenomics.</title>
        <authorList>
            <person name="Dirks A.C."/>
            <person name="James T.Y."/>
        </authorList>
    </citation>
    <scope>NUCLEOTIDE SEQUENCE [LARGE SCALE GENOMIC DNA]</scope>
    <source>
        <strain evidence="3 4">ACD0624</strain>
    </source>
</reference>
<accession>A0ABR3GXN4</accession>
<evidence type="ECO:0000256" key="1">
    <source>
        <dbReference type="RuleBase" id="RU366020"/>
    </source>
</evidence>
<comment type="caution">
    <text evidence="3">The sequence shown here is derived from an EMBL/GenBank/DDBJ whole genome shotgun (WGS) entry which is preliminary data.</text>
</comment>
<dbReference type="EC" id="3.1.3.16" evidence="1"/>
<keyword evidence="1 3" id="KW-0378">Hydrolase</keyword>
<keyword evidence="1" id="KW-0479">Metal-binding</keyword>
<keyword evidence="4" id="KW-1185">Reference proteome</keyword>
<keyword evidence="1" id="KW-0904">Protein phosphatase</keyword>
<dbReference type="CDD" id="cd00143">
    <property type="entry name" value="PP2Cc"/>
    <property type="match status" value="1"/>
</dbReference>
<dbReference type="PANTHER" id="PTHR12320:SF1">
    <property type="entry name" value="PROTEIN PHOSPHATASE PTC7 HOMOLOG"/>
    <property type="match status" value="1"/>
</dbReference>
<keyword evidence="1" id="KW-0460">Magnesium</keyword>
<comment type="cofactor">
    <cofactor evidence="1">
        <name>Mn(2+)</name>
        <dbReference type="ChEBI" id="CHEBI:29035"/>
    </cofactor>
</comment>
<evidence type="ECO:0000259" key="2">
    <source>
        <dbReference type="PROSITE" id="PS51746"/>
    </source>
</evidence>
<dbReference type="EMBL" id="JBBBZM010000004">
    <property type="protein sequence ID" value="KAL0640346.1"/>
    <property type="molecule type" value="Genomic_DNA"/>
</dbReference>
<dbReference type="Proteomes" id="UP001447188">
    <property type="component" value="Unassembled WGS sequence"/>
</dbReference>
<protein>
    <recommendedName>
        <fullName evidence="1">Protein phosphatase</fullName>
        <ecNumber evidence="1">3.1.3.16</ecNumber>
    </recommendedName>
</protein>
<evidence type="ECO:0000313" key="4">
    <source>
        <dbReference type="Proteomes" id="UP001447188"/>
    </source>
</evidence>
<dbReference type="Pfam" id="PF13672">
    <property type="entry name" value="PP2C_2"/>
    <property type="match status" value="1"/>
</dbReference>
<feature type="domain" description="PPM-type phosphatase" evidence="2">
    <location>
        <begin position="66"/>
        <end position="355"/>
    </location>
</feature>
<dbReference type="InterPro" id="IPR036457">
    <property type="entry name" value="PPM-type-like_dom_sf"/>
</dbReference>
<name>A0ABR3GXN4_9PEZI</name>
<dbReference type="GO" id="GO:0004722">
    <property type="term" value="F:protein serine/threonine phosphatase activity"/>
    <property type="evidence" value="ECO:0007669"/>
    <property type="project" value="UniProtKB-EC"/>
</dbReference>
<dbReference type="SMART" id="SM00331">
    <property type="entry name" value="PP2C_SIG"/>
    <property type="match status" value="1"/>
</dbReference>
<comment type="cofactor">
    <cofactor evidence="1">
        <name>Mg(2+)</name>
        <dbReference type="ChEBI" id="CHEBI:18420"/>
    </cofactor>
</comment>
<dbReference type="PANTHER" id="PTHR12320">
    <property type="entry name" value="PROTEIN PHOSPHATASE 2C"/>
    <property type="match status" value="1"/>
</dbReference>
<dbReference type="SUPFAM" id="SSF81606">
    <property type="entry name" value="PP2C-like"/>
    <property type="match status" value="1"/>
</dbReference>
<gene>
    <name evidence="3" type="primary">PTC7</name>
    <name evidence="3" type="ORF">Q9L58_000627</name>
</gene>
<keyword evidence="1" id="KW-0464">Manganese</keyword>
<comment type="similarity">
    <text evidence="1">Belongs to the PP2C family.</text>
</comment>
<comment type="catalytic activity">
    <reaction evidence="1">
        <text>O-phospho-L-seryl-[protein] + H2O = L-seryl-[protein] + phosphate</text>
        <dbReference type="Rhea" id="RHEA:20629"/>
        <dbReference type="Rhea" id="RHEA-COMP:9863"/>
        <dbReference type="Rhea" id="RHEA-COMP:11604"/>
        <dbReference type="ChEBI" id="CHEBI:15377"/>
        <dbReference type="ChEBI" id="CHEBI:29999"/>
        <dbReference type="ChEBI" id="CHEBI:43474"/>
        <dbReference type="ChEBI" id="CHEBI:83421"/>
        <dbReference type="EC" id="3.1.3.16"/>
    </reaction>
</comment>
<dbReference type="InterPro" id="IPR001932">
    <property type="entry name" value="PPM-type_phosphatase-like_dom"/>
</dbReference>
<dbReference type="InterPro" id="IPR039123">
    <property type="entry name" value="PPTC7"/>
</dbReference>
<evidence type="ECO:0000313" key="3">
    <source>
        <dbReference type="EMBL" id="KAL0640346.1"/>
    </source>
</evidence>
<organism evidence="3 4">
    <name type="scientific">Discina gigas</name>
    <dbReference type="NCBI Taxonomy" id="1032678"/>
    <lineage>
        <taxon>Eukaryota</taxon>
        <taxon>Fungi</taxon>
        <taxon>Dikarya</taxon>
        <taxon>Ascomycota</taxon>
        <taxon>Pezizomycotina</taxon>
        <taxon>Pezizomycetes</taxon>
        <taxon>Pezizales</taxon>
        <taxon>Discinaceae</taxon>
        <taxon>Discina</taxon>
    </lineage>
</organism>
<proteinExistence type="inferred from homology"/>
<sequence>MGLKSDRYNILPPVNNNTIPPTTATAAVVASLNTPRFTYHISASFAAKQRRFSPTANVFNFNPYNRVQESARRKSRPDAGQDAFFVSRINDSGAVATGVADGVGGYAESGIDSADFSHTFCERMATAAHHASLDNINAKQLIETGYRRILDEDQIAGGASTACVGVAKPDGQLNVANLGDSGFLIIRQGKIHYASNPQTHDFNTPYQLAMIPKKLLAQARQFGGGPFSDDPNDAFVSTHLLRHGDVIIFATDGVWDNLSSQDVLRIVSDEMVTGKGWSSNTDGILPSAHLETVAASTEGSGIQTAVAKAVASRAKSASINTKFDGPFAREVQRLFPGENYHGGKKDDVCVVCMVVVEAKGSTAPKL</sequence>
<dbReference type="PROSITE" id="PS51746">
    <property type="entry name" value="PPM_2"/>
    <property type="match status" value="1"/>
</dbReference>